<accession>A0A430FXK6</accession>
<dbReference type="InterPro" id="IPR046256">
    <property type="entry name" value="DUF6289"/>
</dbReference>
<feature type="chain" id="PRO_5019027409" evidence="1">
    <location>
        <begin position="21"/>
        <end position="88"/>
    </location>
</feature>
<organism evidence="2 3">
    <name type="scientific">Sphingomonas koreensis</name>
    <dbReference type="NCBI Taxonomy" id="93064"/>
    <lineage>
        <taxon>Bacteria</taxon>
        <taxon>Pseudomonadati</taxon>
        <taxon>Pseudomonadota</taxon>
        <taxon>Alphaproteobacteria</taxon>
        <taxon>Sphingomonadales</taxon>
        <taxon>Sphingomonadaceae</taxon>
        <taxon>Sphingomonas</taxon>
    </lineage>
</organism>
<dbReference type="Pfam" id="PF19806">
    <property type="entry name" value="DUF6289"/>
    <property type="match status" value="1"/>
</dbReference>
<keyword evidence="1" id="KW-0732">Signal</keyword>
<dbReference type="Proteomes" id="UP000287746">
    <property type="component" value="Unassembled WGS sequence"/>
</dbReference>
<gene>
    <name evidence="2" type="ORF">DAH66_21845</name>
</gene>
<dbReference type="EMBL" id="QQYZ01000041">
    <property type="protein sequence ID" value="RSY76337.1"/>
    <property type="molecule type" value="Genomic_DNA"/>
</dbReference>
<feature type="signal peptide" evidence="1">
    <location>
        <begin position="1"/>
        <end position="20"/>
    </location>
</feature>
<evidence type="ECO:0000313" key="2">
    <source>
        <dbReference type="EMBL" id="RSY76337.1"/>
    </source>
</evidence>
<evidence type="ECO:0000313" key="3">
    <source>
        <dbReference type="Proteomes" id="UP000287746"/>
    </source>
</evidence>
<sequence>MHMFGKVSSKFRKTFLAAMAAPLIITSAAVVPAQAGGLFEIYWYRITWFSDASKTNVVGYADGWCEGRYEEHGQQTVHSTIVYFAECP</sequence>
<dbReference type="AlphaFoldDB" id="A0A430FXK6"/>
<proteinExistence type="predicted"/>
<evidence type="ECO:0000256" key="1">
    <source>
        <dbReference type="SAM" id="SignalP"/>
    </source>
</evidence>
<comment type="caution">
    <text evidence="2">The sequence shown here is derived from an EMBL/GenBank/DDBJ whole genome shotgun (WGS) entry which is preliminary data.</text>
</comment>
<reference evidence="2 3" key="1">
    <citation type="submission" date="2018-07" db="EMBL/GenBank/DDBJ databases">
        <title>Genomic and Epidemiologic Investigation of an Indolent Hospital Outbreak.</title>
        <authorList>
            <person name="Johnson R.C."/>
            <person name="Deming C."/>
            <person name="Conlan S."/>
            <person name="Zellmer C.J."/>
            <person name="Michelin A.V."/>
            <person name="Lee-Lin S."/>
            <person name="Thomas P.J."/>
            <person name="Park M."/>
            <person name="Weingarten R.A."/>
            <person name="Less J."/>
            <person name="Dekker J.P."/>
            <person name="Frank K.M."/>
            <person name="Musser K.A."/>
            <person name="Mcquiston J.R."/>
            <person name="Henderson D.K."/>
            <person name="Lau A.F."/>
            <person name="Palmore T.N."/>
            <person name="Segre J.A."/>
        </authorList>
    </citation>
    <scope>NUCLEOTIDE SEQUENCE [LARGE SCALE GENOMIC DNA]</scope>
    <source>
        <strain evidence="2 3">SK-CDC1_0717</strain>
    </source>
</reference>
<name>A0A430FXK6_9SPHN</name>
<protein>
    <submittedName>
        <fullName evidence="2">Uncharacterized protein</fullName>
    </submittedName>
</protein>